<dbReference type="InterPro" id="IPR036259">
    <property type="entry name" value="MFS_trans_sf"/>
</dbReference>
<protein>
    <submittedName>
        <fullName evidence="2">Major facilitator superfamily protein</fullName>
    </submittedName>
</protein>
<dbReference type="Proteomes" id="UP000011615">
    <property type="component" value="Unassembled WGS sequence"/>
</dbReference>
<sequence length="316" mass="34007">MAIALMCMRITRSVMQERRRVLVVTSVALFFSVLVWFNYSAVLPLIVEEWGLSGTEAGVVFGALQAGYLVAIVPAGWLADHYSPRWVIAVGATGTALPSLAFAAVADGVLVGTVLRFLSGLFVAGVYRDTARVPRGLTPKVNRVSYMMGTTVLESTVATWIKDLNPKQLPAVARNATPLKTRVFGVMRRELPGRGGAADPHGRTERSGINSRRLVTGSPRGIKLACDRTARFGTCGQNGEAAGLAPAVLHSWHNWELFGVRNWLLAFLVMTPAFVATDSAVVPGLVVGAMIHSVSAYPRLQACLLPRCSRCSKQAF</sequence>
<keyword evidence="1" id="KW-0472">Membrane</keyword>
<dbReference type="Gene3D" id="1.20.1250.20">
    <property type="entry name" value="MFS general substrate transporter like domains"/>
    <property type="match status" value="1"/>
</dbReference>
<gene>
    <name evidence="2" type="ORF">C476_14344</name>
</gene>
<keyword evidence="1" id="KW-0812">Transmembrane</keyword>
<keyword evidence="1" id="KW-1133">Transmembrane helix</keyword>
<feature type="transmembrane region" description="Helical" evidence="1">
    <location>
        <begin position="21"/>
        <end position="39"/>
    </location>
</feature>
<evidence type="ECO:0000313" key="3">
    <source>
        <dbReference type="Proteomes" id="UP000011615"/>
    </source>
</evidence>
<dbReference type="EMBL" id="AOIT01000055">
    <property type="protein sequence ID" value="ELZ18156.1"/>
    <property type="molecule type" value="Genomic_DNA"/>
</dbReference>
<dbReference type="InterPro" id="IPR011701">
    <property type="entry name" value="MFS"/>
</dbReference>
<comment type="caution">
    <text evidence="2">The sequence shown here is derived from an EMBL/GenBank/DDBJ whole genome shotgun (WGS) entry which is preliminary data.</text>
</comment>
<feature type="transmembrane region" description="Helical" evidence="1">
    <location>
        <begin position="59"/>
        <end position="79"/>
    </location>
</feature>
<keyword evidence="3" id="KW-1185">Reference proteome</keyword>
<evidence type="ECO:0000313" key="2">
    <source>
        <dbReference type="EMBL" id="ELZ18156.1"/>
    </source>
</evidence>
<reference evidence="2 3" key="1">
    <citation type="journal article" date="2014" name="PLoS Genet.">
        <title>Phylogenetically driven sequencing of extremely halophilic archaea reveals strategies for static and dynamic osmo-response.</title>
        <authorList>
            <person name="Becker E.A."/>
            <person name="Seitzer P.M."/>
            <person name="Tritt A."/>
            <person name="Larsen D."/>
            <person name="Krusor M."/>
            <person name="Yao A.I."/>
            <person name="Wu D."/>
            <person name="Madern D."/>
            <person name="Eisen J.A."/>
            <person name="Darling A.E."/>
            <person name="Facciotti M.T."/>
        </authorList>
    </citation>
    <scope>NUCLEOTIDE SEQUENCE [LARGE SCALE GENOMIC DNA]</scope>
    <source>
        <strain evidence="2 3">JCM 13563</strain>
    </source>
</reference>
<dbReference type="eggNOG" id="arCOG00130">
    <property type="taxonomic scope" value="Archaea"/>
</dbReference>
<evidence type="ECO:0000256" key="1">
    <source>
        <dbReference type="SAM" id="Phobius"/>
    </source>
</evidence>
<name>M0C4E0_9EURY</name>
<dbReference type="STRING" id="1230457.C476_14344"/>
<feature type="transmembrane region" description="Helical" evidence="1">
    <location>
        <begin position="86"/>
        <end position="103"/>
    </location>
</feature>
<organism evidence="2 3">
    <name type="scientific">Natrinema limicola JCM 13563</name>
    <dbReference type="NCBI Taxonomy" id="1230457"/>
    <lineage>
        <taxon>Archaea</taxon>
        <taxon>Methanobacteriati</taxon>
        <taxon>Methanobacteriota</taxon>
        <taxon>Stenosarchaea group</taxon>
        <taxon>Halobacteria</taxon>
        <taxon>Halobacteriales</taxon>
        <taxon>Natrialbaceae</taxon>
        <taxon>Natrinema</taxon>
    </lineage>
</organism>
<dbReference type="GO" id="GO:0022857">
    <property type="term" value="F:transmembrane transporter activity"/>
    <property type="evidence" value="ECO:0007669"/>
    <property type="project" value="InterPro"/>
</dbReference>
<dbReference type="SUPFAM" id="SSF103473">
    <property type="entry name" value="MFS general substrate transporter"/>
    <property type="match status" value="1"/>
</dbReference>
<dbReference type="Pfam" id="PF07690">
    <property type="entry name" value="MFS_1"/>
    <property type="match status" value="1"/>
</dbReference>
<dbReference type="AlphaFoldDB" id="M0C4E0"/>
<accession>M0C4E0</accession>
<proteinExistence type="predicted"/>